<dbReference type="HOGENOM" id="CLU_1518588_0_0_1"/>
<feature type="region of interest" description="Disordered" evidence="1">
    <location>
        <begin position="54"/>
        <end position="97"/>
    </location>
</feature>
<protein>
    <submittedName>
        <fullName evidence="2">Uncharacterized protein</fullName>
    </submittedName>
</protein>
<evidence type="ECO:0000313" key="3">
    <source>
        <dbReference type="Proteomes" id="UP000008783"/>
    </source>
</evidence>
<dbReference type="VEuPathDB" id="FungiDB:PGTG_16700"/>
<dbReference type="GeneID" id="10530576"/>
<name>E3L299_PUCGT</name>
<feature type="region of interest" description="Disordered" evidence="1">
    <location>
        <begin position="127"/>
        <end position="177"/>
    </location>
</feature>
<dbReference type="OrthoDB" id="2507728at2759"/>
<proteinExistence type="predicted"/>
<dbReference type="Proteomes" id="UP000008783">
    <property type="component" value="Unassembled WGS sequence"/>
</dbReference>
<dbReference type="RefSeq" id="XP_003335093.2">
    <property type="nucleotide sequence ID" value="XM_003335045.2"/>
</dbReference>
<organism evidence="2 3">
    <name type="scientific">Puccinia graminis f. sp. tritici (strain CRL 75-36-700-3 / race SCCL)</name>
    <name type="common">Black stem rust fungus</name>
    <dbReference type="NCBI Taxonomy" id="418459"/>
    <lineage>
        <taxon>Eukaryota</taxon>
        <taxon>Fungi</taxon>
        <taxon>Dikarya</taxon>
        <taxon>Basidiomycota</taxon>
        <taxon>Pucciniomycotina</taxon>
        <taxon>Pucciniomycetes</taxon>
        <taxon>Pucciniales</taxon>
        <taxon>Pucciniaceae</taxon>
        <taxon>Puccinia</taxon>
    </lineage>
</organism>
<feature type="compositionally biased region" description="Basic and acidic residues" evidence="1">
    <location>
        <begin position="60"/>
        <end position="80"/>
    </location>
</feature>
<accession>E3L299</accession>
<dbReference type="AlphaFoldDB" id="E3L299"/>
<reference key="1">
    <citation type="submission" date="2007-01" db="EMBL/GenBank/DDBJ databases">
        <title>The Genome Sequence of Puccinia graminis f. sp. tritici Strain CRL 75-36-700-3.</title>
        <authorList>
            <consortium name="The Broad Institute Genome Sequencing Platform"/>
            <person name="Birren B."/>
            <person name="Lander E."/>
            <person name="Galagan J."/>
            <person name="Nusbaum C."/>
            <person name="Devon K."/>
            <person name="Cuomo C."/>
            <person name="Jaffe D."/>
            <person name="Butler J."/>
            <person name="Alvarez P."/>
            <person name="Gnerre S."/>
            <person name="Grabherr M."/>
            <person name="Mauceli E."/>
            <person name="Brockman W."/>
            <person name="Young S."/>
            <person name="LaButti K."/>
            <person name="Sykes S."/>
            <person name="DeCaprio D."/>
            <person name="Crawford M."/>
            <person name="Koehrsen M."/>
            <person name="Engels R."/>
            <person name="Montgomery P."/>
            <person name="Pearson M."/>
            <person name="Howarth C."/>
            <person name="Larson L."/>
            <person name="White J."/>
            <person name="Zeng Q."/>
            <person name="Kodira C."/>
            <person name="Yandava C."/>
            <person name="Alvarado L."/>
            <person name="O'Leary S."/>
            <person name="Szabo L."/>
            <person name="Dean R."/>
            <person name="Schein J."/>
        </authorList>
    </citation>
    <scope>NUCLEOTIDE SEQUENCE</scope>
    <source>
        <strain>CRL 75-36-700-3</strain>
    </source>
</reference>
<dbReference type="InParanoid" id="E3L299"/>
<evidence type="ECO:0000313" key="2">
    <source>
        <dbReference type="EMBL" id="EFP90674.2"/>
    </source>
</evidence>
<dbReference type="KEGG" id="pgr:PGTG_16700"/>
<reference evidence="3" key="2">
    <citation type="journal article" date="2011" name="Proc. Natl. Acad. Sci. U.S.A.">
        <title>Obligate biotrophy features unraveled by the genomic analysis of rust fungi.</title>
        <authorList>
            <person name="Duplessis S."/>
            <person name="Cuomo C.A."/>
            <person name="Lin Y.-C."/>
            <person name="Aerts A."/>
            <person name="Tisserant E."/>
            <person name="Veneault-Fourrey C."/>
            <person name="Joly D.L."/>
            <person name="Hacquard S."/>
            <person name="Amselem J."/>
            <person name="Cantarel B.L."/>
            <person name="Chiu R."/>
            <person name="Coutinho P.M."/>
            <person name="Feau N."/>
            <person name="Field M."/>
            <person name="Frey P."/>
            <person name="Gelhaye E."/>
            <person name="Goldberg J."/>
            <person name="Grabherr M.G."/>
            <person name="Kodira C.D."/>
            <person name="Kohler A."/>
            <person name="Kuees U."/>
            <person name="Lindquist E.A."/>
            <person name="Lucas S.M."/>
            <person name="Mago R."/>
            <person name="Mauceli E."/>
            <person name="Morin E."/>
            <person name="Murat C."/>
            <person name="Pangilinan J.L."/>
            <person name="Park R."/>
            <person name="Pearson M."/>
            <person name="Quesneville H."/>
            <person name="Rouhier N."/>
            <person name="Sakthikumar S."/>
            <person name="Salamov A.A."/>
            <person name="Schmutz J."/>
            <person name="Selles B."/>
            <person name="Shapiro H."/>
            <person name="Tanguay P."/>
            <person name="Tuskan G.A."/>
            <person name="Henrissat B."/>
            <person name="Van de Peer Y."/>
            <person name="Rouze P."/>
            <person name="Ellis J.G."/>
            <person name="Dodds P.N."/>
            <person name="Schein J.E."/>
            <person name="Zhong S."/>
            <person name="Hamelin R.C."/>
            <person name="Grigoriev I.V."/>
            <person name="Szabo L.J."/>
            <person name="Martin F."/>
        </authorList>
    </citation>
    <scope>NUCLEOTIDE SEQUENCE [LARGE SCALE GENOMIC DNA]</scope>
    <source>
        <strain evidence="3">CRL 75-36-700-3 / race SCCL</strain>
    </source>
</reference>
<keyword evidence="3" id="KW-1185">Reference proteome</keyword>
<evidence type="ECO:0000256" key="1">
    <source>
        <dbReference type="SAM" id="MobiDB-lite"/>
    </source>
</evidence>
<sequence>MSTGFGLNPADQKAGITAIMEKLENMCPLYAEMDKIFGNRPEVNPLFLANAEVLEDEDNKSESSSEHDGSNSSYDSDKTGSSKTSESTAIHPLLKSATSQVNIMTLEQENTGDLPIDVEAGVQAAATGKPTLSGETFQDPASKSKAVGTKNKSPKNKKNKSNCLQSTRKAPALSDSE</sequence>
<gene>
    <name evidence="2" type="ORF">PGTG_16700</name>
</gene>
<dbReference type="EMBL" id="DS178336">
    <property type="protein sequence ID" value="EFP90674.2"/>
    <property type="molecule type" value="Genomic_DNA"/>
</dbReference>